<dbReference type="InterPro" id="IPR036237">
    <property type="entry name" value="Xyl_isomerase-like_sf"/>
</dbReference>
<dbReference type="SUPFAM" id="SSF51658">
    <property type="entry name" value="Xylose isomerase-like"/>
    <property type="match status" value="1"/>
</dbReference>
<name>A0A644TU83_9ZZZZ</name>
<proteinExistence type="predicted"/>
<dbReference type="Gene3D" id="3.20.20.150">
    <property type="entry name" value="Divalent-metal-dependent TIM barrel enzymes"/>
    <property type="match status" value="1"/>
</dbReference>
<organism evidence="2">
    <name type="scientific">bioreactor metagenome</name>
    <dbReference type="NCBI Taxonomy" id="1076179"/>
    <lineage>
        <taxon>unclassified sequences</taxon>
        <taxon>metagenomes</taxon>
        <taxon>ecological metagenomes</taxon>
    </lineage>
</organism>
<sequence length="280" mass="30461">MKYSVCNELFGELPLAQACAIIRQAGFDGVEFAPYTVFGDLSSGGINKGVLEVRRVLDGEGLAYAGFHWLMAKPGGLHFAALDPAVRSKSLDHLKRLIDASGRLGGGNLILGSPRQRSGFPGRSARDALGYLEEGLASVADTLSDCSSFLLIEQLSADQTDVVTSFEEAAAMVDRIGSPWVSSMFDFHNAAGLPQRWDEIIGRYASYIRHVHLNEVDGRAPGTGRSDYATAWKALKDSGYSGWGSIEIFEIPPDPKTMLEQSRALFRRLDGEEDTQGRDK</sequence>
<accession>A0A644TU83</accession>
<evidence type="ECO:0000259" key="1">
    <source>
        <dbReference type="Pfam" id="PF01261"/>
    </source>
</evidence>
<dbReference type="PANTHER" id="PTHR12110">
    <property type="entry name" value="HYDROXYPYRUVATE ISOMERASE"/>
    <property type="match status" value="1"/>
</dbReference>
<gene>
    <name evidence="2" type="ORF">SDC9_16303</name>
</gene>
<dbReference type="PANTHER" id="PTHR12110:SF21">
    <property type="entry name" value="XYLOSE ISOMERASE-LIKE TIM BARREL DOMAIN-CONTAINING PROTEIN"/>
    <property type="match status" value="1"/>
</dbReference>
<comment type="caution">
    <text evidence="2">The sequence shown here is derived from an EMBL/GenBank/DDBJ whole genome shotgun (WGS) entry which is preliminary data.</text>
</comment>
<dbReference type="Pfam" id="PF01261">
    <property type="entry name" value="AP_endonuc_2"/>
    <property type="match status" value="1"/>
</dbReference>
<dbReference type="AlphaFoldDB" id="A0A644TU83"/>
<dbReference type="EMBL" id="VSSQ01000053">
    <property type="protein sequence ID" value="MPL70546.1"/>
    <property type="molecule type" value="Genomic_DNA"/>
</dbReference>
<protein>
    <recommendedName>
        <fullName evidence="1">Xylose isomerase-like TIM barrel domain-containing protein</fullName>
    </recommendedName>
</protein>
<reference evidence="2" key="1">
    <citation type="submission" date="2019-08" db="EMBL/GenBank/DDBJ databases">
        <authorList>
            <person name="Kucharzyk K."/>
            <person name="Murdoch R.W."/>
            <person name="Higgins S."/>
            <person name="Loffler F."/>
        </authorList>
    </citation>
    <scope>NUCLEOTIDE SEQUENCE</scope>
</reference>
<evidence type="ECO:0000313" key="2">
    <source>
        <dbReference type="EMBL" id="MPL70546.1"/>
    </source>
</evidence>
<dbReference type="InterPro" id="IPR050312">
    <property type="entry name" value="IolE/XylAMocC-like"/>
</dbReference>
<feature type="domain" description="Xylose isomerase-like TIM barrel" evidence="1">
    <location>
        <begin position="20"/>
        <end position="268"/>
    </location>
</feature>
<dbReference type="InterPro" id="IPR013022">
    <property type="entry name" value="Xyl_isomerase-like_TIM-brl"/>
</dbReference>